<dbReference type="Gene3D" id="6.10.250.660">
    <property type="match status" value="1"/>
</dbReference>
<feature type="compositionally biased region" description="Basic and acidic residues" evidence="1">
    <location>
        <begin position="146"/>
        <end position="156"/>
    </location>
</feature>
<feature type="transmembrane region" description="Helical" evidence="2">
    <location>
        <begin position="6"/>
        <end position="26"/>
    </location>
</feature>
<keyword evidence="2" id="KW-0472">Membrane</keyword>
<reference evidence="4" key="1">
    <citation type="submission" date="2016-10" db="EMBL/GenBank/DDBJ databases">
        <authorList>
            <person name="Varghese N."/>
            <person name="Submissions S."/>
        </authorList>
    </citation>
    <scope>NUCLEOTIDE SEQUENCE [LARGE SCALE GENOMIC DNA]</scope>
    <source>
        <strain evidence="4">DSM 45004</strain>
    </source>
</reference>
<feature type="region of interest" description="Disordered" evidence="1">
    <location>
        <begin position="95"/>
        <end position="156"/>
    </location>
</feature>
<dbReference type="InterPro" id="IPR019933">
    <property type="entry name" value="DivIVA_domain"/>
</dbReference>
<evidence type="ECO:0000313" key="4">
    <source>
        <dbReference type="Proteomes" id="UP000198716"/>
    </source>
</evidence>
<sequence>MASALIYVVIVLAVAAVVYLLAVLVFGRGEELEPLPPGATPTRLPPPPVTGDDVRSLRFQQVFRGYKASEVDWALDRLADELDDTRQRVAVLEQSLREVESRAPCGEADRSHEEADRPHVEADRPHEEAERSHGGEDQQHGGADPTGREGDNHDRT</sequence>
<organism evidence="3 4">
    <name type="scientific">Actinopolyspora alba</name>
    <dbReference type="NCBI Taxonomy" id="673379"/>
    <lineage>
        <taxon>Bacteria</taxon>
        <taxon>Bacillati</taxon>
        <taxon>Actinomycetota</taxon>
        <taxon>Actinomycetes</taxon>
        <taxon>Actinopolysporales</taxon>
        <taxon>Actinopolysporaceae</taxon>
        <taxon>Actinopolyspora</taxon>
        <taxon>Actinopolyspora alba group</taxon>
    </lineage>
</organism>
<evidence type="ECO:0000256" key="2">
    <source>
        <dbReference type="SAM" id="Phobius"/>
    </source>
</evidence>
<proteinExistence type="predicted"/>
<evidence type="ECO:0000313" key="3">
    <source>
        <dbReference type="EMBL" id="SFD58281.1"/>
    </source>
</evidence>
<keyword evidence="4" id="KW-1185">Reference proteome</keyword>
<gene>
    <name evidence="3" type="ORF">SAMN04487819_101118</name>
</gene>
<name>A0A1I1TI24_9ACTN</name>
<dbReference type="EMBL" id="FOMZ01000001">
    <property type="protein sequence ID" value="SFD58281.1"/>
    <property type="molecule type" value="Genomic_DNA"/>
</dbReference>
<dbReference type="NCBIfam" id="TIGR03544">
    <property type="entry name" value="DivI1A_domain"/>
    <property type="match status" value="1"/>
</dbReference>
<evidence type="ECO:0000256" key="1">
    <source>
        <dbReference type="SAM" id="MobiDB-lite"/>
    </source>
</evidence>
<protein>
    <submittedName>
        <fullName evidence="3">DivIVA domain-containing protein</fullName>
    </submittedName>
</protein>
<accession>A0A1I1TI24</accession>
<keyword evidence="2" id="KW-1133">Transmembrane helix</keyword>
<feature type="compositionally biased region" description="Basic and acidic residues" evidence="1">
    <location>
        <begin position="95"/>
        <end position="139"/>
    </location>
</feature>
<keyword evidence="2" id="KW-0812">Transmembrane</keyword>
<dbReference type="AlphaFoldDB" id="A0A1I1TI24"/>
<dbReference type="Proteomes" id="UP000198716">
    <property type="component" value="Unassembled WGS sequence"/>
</dbReference>